<dbReference type="Pfam" id="PF07690">
    <property type="entry name" value="MFS_1"/>
    <property type="match status" value="1"/>
</dbReference>
<dbReference type="SUPFAM" id="SSF103473">
    <property type="entry name" value="MFS general substrate transporter"/>
    <property type="match status" value="1"/>
</dbReference>
<keyword evidence="2 6" id="KW-0812">Transmembrane</keyword>
<feature type="domain" description="Major facilitator superfamily (MFS) profile" evidence="7">
    <location>
        <begin position="10"/>
        <end position="460"/>
    </location>
</feature>
<evidence type="ECO:0000313" key="9">
    <source>
        <dbReference type="Proteomes" id="UP001447516"/>
    </source>
</evidence>
<feature type="transmembrane region" description="Helical" evidence="6">
    <location>
        <begin position="80"/>
        <end position="97"/>
    </location>
</feature>
<feature type="transmembrane region" description="Helical" evidence="6">
    <location>
        <begin position="404"/>
        <end position="428"/>
    </location>
</feature>
<evidence type="ECO:0000256" key="1">
    <source>
        <dbReference type="ARBA" id="ARBA00004651"/>
    </source>
</evidence>
<feature type="transmembrane region" description="Helical" evidence="6">
    <location>
        <begin position="371"/>
        <end position="392"/>
    </location>
</feature>
<feature type="transmembrane region" description="Helical" evidence="6">
    <location>
        <begin position="46"/>
        <end position="68"/>
    </location>
</feature>
<evidence type="ECO:0000256" key="4">
    <source>
        <dbReference type="ARBA" id="ARBA00023136"/>
    </source>
</evidence>
<dbReference type="InterPro" id="IPR011701">
    <property type="entry name" value="MFS"/>
</dbReference>
<dbReference type="EMBL" id="JBDJAW010000003">
    <property type="protein sequence ID" value="MEN3534575.1"/>
    <property type="molecule type" value="Genomic_DNA"/>
</dbReference>
<dbReference type="Gene3D" id="1.20.1250.20">
    <property type="entry name" value="MFS general substrate transporter like domains"/>
    <property type="match status" value="1"/>
</dbReference>
<feature type="transmembrane region" description="Helical" evidence="6">
    <location>
        <begin position="137"/>
        <end position="160"/>
    </location>
</feature>
<feature type="compositionally biased region" description="Basic and acidic residues" evidence="5">
    <location>
        <begin position="212"/>
        <end position="221"/>
    </location>
</feature>
<feature type="transmembrane region" description="Helical" evidence="6">
    <location>
        <begin position="103"/>
        <end position="125"/>
    </location>
</feature>
<dbReference type="InterPro" id="IPR020846">
    <property type="entry name" value="MFS_dom"/>
</dbReference>
<dbReference type="PANTHER" id="PTHR23523:SF2">
    <property type="entry name" value="2-NITROIMIDAZOLE TRANSPORTER"/>
    <property type="match status" value="1"/>
</dbReference>
<comment type="subcellular location">
    <subcellularLocation>
        <location evidence="1">Cell membrane</location>
        <topology evidence="1">Multi-pass membrane protein</topology>
    </subcellularLocation>
</comment>
<feature type="transmembrane region" description="Helical" evidence="6">
    <location>
        <begin position="434"/>
        <end position="456"/>
    </location>
</feature>
<dbReference type="InterPro" id="IPR052524">
    <property type="entry name" value="MFS_Cyanate_Porter"/>
</dbReference>
<proteinExistence type="predicted"/>
<feature type="region of interest" description="Disordered" evidence="5">
    <location>
        <begin position="193"/>
        <end position="272"/>
    </location>
</feature>
<dbReference type="PANTHER" id="PTHR23523">
    <property type="match status" value="1"/>
</dbReference>
<gene>
    <name evidence="8" type="ORF">AAH991_05630</name>
</gene>
<evidence type="ECO:0000259" key="7">
    <source>
        <dbReference type="PROSITE" id="PS50850"/>
    </source>
</evidence>
<evidence type="ECO:0000256" key="3">
    <source>
        <dbReference type="ARBA" id="ARBA00022989"/>
    </source>
</evidence>
<keyword evidence="9" id="KW-1185">Reference proteome</keyword>
<evidence type="ECO:0000256" key="5">
    <source>
        <dbReference type="SAM" id="MobiDB-lite"/>
    </source>
</evidence>
<keyword evidence="4 6" id="KW-0472">Membrane</keyword>
<organism evidence="8 9">
    <name type="scientific">Microbispora maris</name>
    <dbReference type="NCBI Taxonomy" id="3144104"/>
    <lineage>
        <taxon>Bacteria</taxon>
        <taxon>Bacillati</taxon>
        <taxon>Actinomycetota</taxon>
        <taxon>Actinomycetes</taxon>
        <taxon>Streptosporangiales</taxon>
        <taxon>Streptosporangiaceae</taxon>
        <taxon>Microbispora</taxon>
    </lineage>
</organism>
<feature type="transmembrane region" description="Helical" evidence="6">
    <location>
        <begin position="316"/>
        <end position="336"/>
    </location>
</feature>
<protein>
    <submittedName>
        <fullName evidence="8">MFS transporter</fullName>
    </submittedName>
</protein>
<dbReference type="RefSeq" id="WP_346224657.1">
    <property type="nucleotide sequence ID" value="NZ_JBDJAW010000003.1"/>
</dbReference>
<feature type="transmembrane region" description="Helical" evidence="6">
    <location>
        <begin position="280"/>
        <end position="304"/>
    </location>
</feature>
<feature type="transmembrane region" description="Helical" evidence="6">
    <location>
        <begin position="166"/>
        <end position="186"/>
    </location>
</feature>
<dbReference type="InterPro" id="IPR036259">
    <property type="entry name" value="MFS_trans_sf"/>
</dbReference>
<sequence length="461" mass="46594">MTRGIVVHRGNVLLIAGFVLAALNLRPALAGVSPLLPAIMRDLGLSPAGGGAITTVMVACLGLLAPAAPALATRIGLDRTLLAGLLVLAAGVALRSADGVPTLYFGAALAGTAIAVMNVVMPGLVKQHFPDRVGLFTGLYVSVMVGGAATASAAMVPLAGQTGWRAAAGSAALLALLAAALWWVALTRAAPLPAPRSRGETARGETAQGETARGETARGETARGGTARGKAARPEVSPAEAARSPAGPEQPSSPEAQETRRSRPGNPGHRPYATLLRAPATWSVMAFMGLQSLTFYVLLAWLPTVFQAAGLPADEAGYLLGLTNLVQIPAALVVPLHAGRARSQAPHVAVAALLTIGGYLGVLLAPTTTPWLWMIVLGLGQGASIALALLIITLRAPDPSSVTALSAVAQSSGYLLAAIGPLAFGLLHELSGGWTAPLLAGLGACALQLVSGMLAARPARM</sequence>
<accession>A0ABV0AIS8</accession>
<name>A0ABV0AIS8_9ACTN</name>
<evidence type="ECO:0000256" key="2">
    <source>
        <dbReference type="ARBA" id="ARBA00022692"/>
    </source>
</evidence>
<evidence type="ECO:0000313" key="8">
    <source>
        <dbReference type="EMBL" id="MEN3534575.1"/>
    </source>
</evidence>
<evidence type="ECO:0000256" key="6">
    <source>
        <dbReference type="SAM" id="Phobius"/>
    </source>
</evidence>
<reference evidence="8 9" key="1">
    <citation type="submission" date="2024-05" db="EMBL/GenBank/DDBJ databases">
        <title>Microbispora sp.ZYX-F-249.</title>
        <authorList>
            <person name="Xie H."/>
        </authorList>
    </citation>
    <scope>NUCLEOTIDE SEQUENCE [LARGE SCALE GENOMIC DNA]</scope>
    <source>
        <strain evidence="8 9">ZYX-F-249</strain>
    </source>
</reference>
<dbReference type="PROSITE" id="PS50850">
    <property type="entry name" value="MFS"/>
    <property type="match status" value="1"/>
</dbReference>
<feature type="transmembrane region" description="Helical" evidence="6">
    <location>
        <begin position="348"/>
        <end position="365"/>
    </location>
</feature>
<keyword evidence="3 6" id="KW-1133">Transmembrane helix</keyword>
<comment type="caution">
    <text evidence="8">The sequence shown here is derived from an EMBL/GenBank/DDBJ whole genome shotgun (WGS) entry which is preliminary data.</text>
</comment>
<dbReference type="Proteomes" id="UP001447516">
    <property type="component" value="Unassembled WGS sequence"/>
</dbReference>